<dbReference type="OrthoDB" id="5420368at2759"/>
<organism evidence="2 3">
    <name type="scientific">Byssochlamys spectabilis (strain No. 5 / NBRC 109023)</name>
    <name type="common">Paecilomyces variotii</name>
    <dbReference type="NCBI Taxonomy" id="1356009"/>
    <lineage>
        <taxon>Eukaryota</taxon>
        <taxon>Fungi</taxon>
        <taxon>Dikarya</taxon>
        <taxon>Ascomycota</taxon>
        <taxon>Pezizomycotina</taxon>
        <taxon>Eurotiomycetes</taxon>
        <taxon>Eurotiomycetidae</taxon>
        <taxon>Eurotiales</taxon>
        <taxon>Thermoascaceae</taxon>
        <taxon>Paecilomyces</taxon>
    </lineage>
</organism>
<gene>
    <name evidence="2" type="ORF">PVAR5_6681</name>
</gene>
<feature type="region of interest" description="Disordered" evidence="1">
    <location>
        <begin position="114"/>
        <end position="226"/>
    </location>
</feature>
<dbReference type="Proteomes" id="UP000018001">
    <property type="component" value="Unassembled WGS sequence"/>
</dbReference>
<evidence type="ECO:0000256" key="1">
    <source>
        <dbReference type="SAM" id="MobiDB-lite"/>
    </source>
</evidence>
<reference evidence="3" key="1">
    <citation type="journal article" date="2014" name="Genome Announc.">
        <title>Draft genome sequence of the formaldehyde-resistant fungus Byssochlamys spectabilis No. 5 (anamorph Paecilomyces variotii No. 5) (NBRC109023).</title>
        <authorList>
            <person name="Oka T."/>
            <person name="Ekino K."/>
            <person name="Fukuda K."/>
            <person name="Nomura Y."/>
        </authorList>
    </citation>
    <scope>NUCLEOTIDE SEQUENCE [LARGE SCALE GENOMIC DNA]</scope>
    <source>
        <strain evidence="3">No. 5 / NBRC 109023</strain>
    </source>
</reference>
<dbReference type="eggNOG" id="ENOG502S9QM">
    <property type="taxonomic scope" value="Eukaryota"/>
</dbReference>
<dbReference type="HOGENOM" id="CLU_088982_0_0_1"/>
<feature type="compositionally biased region" description="Polar residues" evidence="1">
    <location>
        <begin position="142"/>
        <end position="151"/>
    </location>
</feature>
<feature type="region of interest" description="Disordered" evidence="1">
    <location>
        <begin position="240"/>
        <end position="273"/>
    </location>
</feature>
<dbReference type="EMBL" id="BAUL01000225">
    <property type="protein sequence ID" value="GAD97993.1"/>
    <property type="molecule type" value="Genomic_DNA"/>
</dbReference>
<keyword evidence="3" id="KW-1185">Reference proteome</keyword>
<name>V5G0W7_BYSSN</name>
<feature type="compositionally biased region" description="Polar residues" evidence="1">
    <location>
        <begin position="114"/>
        <end position="124"/>
    </location>
</feature>
<proteinExistence type="predicted"/>
<dbReference type="AlphaFoldDB" id="V5G0W7"/>
<feature type="compositionally biased region" description="Acidic residues" evidence="1">
    <location>
        <begin position="263"/>
        <end position="273"/>
    </location>
</feature>
<protein>
    <submittedName>
        <fullName evidence="2">Uncharacterized protein</fullName>
    </submittedName>
</protein>
<evidence type="ECO:0000313" key="3">
    <source>
        <dbReference type="Proteomes" id="UP000018001"/>
    </source>
</evidence>
<feature type="compositionally biased region" description="Basic residues" evidence="1">
    <location>
        <begin position="184"/>
        <end position="193"/>
    </location>
</feature>
<dbReference type="InParanoid" id="V5G0W7"/>
<accession>V5G0W7</accession>
<feature type="compositionally biased region" description="Low complexity" evidence="1">
    <location>
        <begin position="212"/>
        <end position="226"/>
    </location>
</feature>
<sequence length="273" mass="29669">MHFHCSGDVGRRVIQAIRVLAMAFRKAQERLHPYTASKDAVIRAEAPFLRISRIIRREVQRGMAVVRLLLKILETHNLSVDAKKVAEAWPGTEAASKPTPRAITERLVRMRAQVRSSGTGNFSIGSGKGSAASTPRKPRASGNKSAATTPGSGKRKRSDVNSNGSTNGDGNGDEDMNVETPSKKQQKLKRGHVKKESNDSEITIPDLSAIDATPTKRTRTPAACPPGMVVYQSEGEEKVIESSASEYAPEGSVGQENSYTKDLDDEMTVQDWV</sequence>
<comment type="caution">
    <text evidence="2">The sequence shown here is derived from an EMBL/GenBank/DDBJ whole genome shotgun (WGS) entry which is preliminary data.</text>
</comment>
<evidence type="ECO:0000313" key="2">
    <source>
        <dbReference type="EMBL" id="GAD97993.1"/>
    </source>
</evidence>